<comment type="caution">
    <text evidence="1">The sequence shown here is derived from an EMBL/GenBank/DDBJ whole genome shotgun (WGS) entry which is preliminary data.</text>
</comment>
<protein>
    <submittedName>
        <fullName evidence="1">Uncharacterized protein</fullName>
    </submittedName>
</protein>
<accession>A0A1G1ZH99</accession>
<dbReference type="EMBL" id="MHJH01000038">
    <property type="protein sequence ID" value="OGY63526.1"/>
    <property type="molecule type" value="Genomic_DNA"/>
</dbReference>
<proteinExistence type="predicted"/>
<evidence type="ECO:0000313" key="1">
    <source>
        <dbReference type="EMBL" id="OGY63526.1"/>
    </source>
</evidence>
<dbReference type="Proteomes" id="UP000177174">
    <property type="component" value="Unassembled WGS sequence"/>
</dbReference>
<dbReference type="AlphaFoldDB" id="A0A1G1ZH99"/>
<sequence>MFFKFPKNDSKFAWTQHIKDKMLFYHISEQKIKTVIKSHDRKEQGIAPNTLAVMKRNDTPKRKEEIWIMYQIQPKSAKYTMISAWRYPGKSKAGKQIPIPDEILAEIKKEWF</sequence>
<name>A0A1G1ZH99_9BACT</name>
<gene>
    <name evidence="1" type="ORF">A3E64_02530</name>
</gene>
<reference evidence="1 2" key="1">
    <citation type="journal article" date="2016" name="Nat. Commun.">
        <title>Thousands of microbial genomes shed light on interconnected biogeochemical processes in an aquifer system.</title>
        <authorList>
            <person name="Anantharaman K."/>
            <person name="Brown C.T."/>
            <person name="Hug L.A."/>
            <person name="Sharon I."/>
            <person name="Castelle C.J."/>
            <person name="Probst A.J."/>
            <person name="Thomas B.C."/>
            <person name="Singh A."/>
            <person name="Wilkins M.J."/>
            <person name="Karaoz U."/>
            <person name="Brodie E.L."/>
            <person name="Williams K.H."/>
            <person name="Hubbard S.S."/>
            <person name="Banfield J.F."/>
        </authorList>
    </citation>
    <scope>NUCLEOTIDE SEQUENCE [LARGE SCALE GENOMIC DNA]</scope>
</reference>
<evidence type="ECO:0000313" key="2">
    <source>
        <dbReference type="Proteomes" id="UP000177174"/>
    </source>
</evidence>
<organism evidence="1 2">
    <name type="scientific">Candidatus Harrisonbacteria bacterium RIFCSPHIGHO2_12_FULL_48_16</name>
    <dbReference type="NCBI Taxonomy" id="1798405"/>
    <lineage>
        <taxon>Bacteria</taxon>
        <taxon>Candidatus Harrisoniibacteriota</taxon>
    </lineage>
</organism>